<evidence type="ECO:0000313" key="2">
    <source>
        <dbReference type="EMBL" id="KAK9892550.1"/>
    </source>
</evidence>
<dbReference type="Proteomes" id="UP001431783">
    <property type="component" value="Unassembled WGS sequence"/>
</dbReference>
<organism evidence="2 3">
    <name type="scientific">Henosepilachna vigintioctopunctata</name>
    <dbReference type="NCBI Taxonomy" id="420089"/>
    <lineage>
        <taxon>Eukaryota</taxon>
        <taxon>Metazoa</taxon>
        <taxon>Ecdysozoa</taxon>
        <taxon>Arthropoda</taxon>
        <taxon>Hexapoda</taxon>
        <taxon>Insecta</taxon>
        <taxon>Pterygota</taxon>
        <taxon>Neoptera</taxon>
        <taxon>Endopterygota</taxon>
        <taxon>Coleoptera</taxon>
        <taxon>Polyphaga</taxon>
        <taxon>Cucujiformia</taxon>
        <taxon>Coccinelloidea</taxon>
        <taxon>Coccinellidae</taxon>
        <taxon>Epilachninae</taxon>
        <taxon>Epilachnini</taxon>
        <taxon>Henosepilachna</taxon>
    </lineage>
</organism>
<comment type="caution">
    <text evidence="2">The sequence shown here is derived from an EMBL/GenBank/DDBJ whole genome shotgun (WGS) entry which is preliminary data.</text>
</comment>
<feature type="signal peptide" evidence="1">
    <location>
        <begin position="1"/>
        <end position="16"/>
    </location>
</feature>
<feature type="chain" id="PRO_5043654481" evidence="1">
    <location>
        <begin position="17"/>
        <end position="81"/>
    </location>
</feature>
<gene>
    <name evidence="2" type="ORF">WA026_020533</name>
</gene>
<keyword evidence="1" id="KW-0732">Signal</keyword>
<dbReference type="EMBL" id="JARQZJ010000135">
    <property type="protein sequence ID" value="KAK9892550.1"/>
    <property type="molecule type" value="Genomic_DNA"/>
</dbReference>
<evidence type="ECO:0000256" key="1">
    <source>
        <dbReference type="SAM" id="SignalP"/>
    </source>
</evidence>
<protein>
    <submittedName>
        <fullName evidence="2">Uncharacterized protein</fullName>
    </submittedName>
</protein>
<reference evidence="2 3" key="1">
    <citation type="submission" date="2023-03" db="EMBL/GenBank/DDBJ databases">
        <title>Genome insight into feeding habits of ladybird beetles.</title>
        <authorList>
            <person name="Li H.-S."/>
            <person name="Huang Y.-H."/>
            <person name="Pang H."/>
        </authorList>
    </citation>
    <scope>NUCLEOTIDE SEQUENCE [LARGE SCALE GENOMIC DNA]</scope>
    <source>
        <strain evidence="2">SYSU_2023b</strain>
        <tissue evidence="2">Whole body</tissue>
    </source>
</reference>
<accession>A0AAW1VIV3</accession>
<evidence type="ECO:0000313" key="3">
    <source>
        <dbReference type="Proteomes" id="UP001431783"/>
    </source>
</evidence>
<keyword evidence="3" id="KW-1185">Reference proteome</keyword>
<proteinExistence type="predicted"/>
<sequence length="81" mass="9236">MFIYILFYSDLQLLLTLPIIKQHGVVSGYDFIFSGREATARSPRDNHKNPQPPSLLLLQKYSGRPCEYLQINIPQGAILSE</sequence>
<dbReference type="AlphaFoldDB" id="A0AAW1VIV3"/>
<name>A0AAW1VIV3_9CUCU</name>